<organism evidence="1 2">
    <name type="scientific">Cuscuta europaea</name>
    <name type="common">European dodder</name>
    <dbReference type="NCBI Taxonomy" id="41803"/>
    <lineage>
        <taxon>Eukaryota</taxon>
        <taxon>Viridiplantae</taxon>
        <taxon>Streptophyta</taxon>
        <taxon>Embryophyta</taxon>
        <taxon>Tracheophyta</taxon>
        <taxon>Spermatophyta</taxon>
        <taxon>Magnoliopsida</taxon>
        <taxon>eudicotyledons</taxon>
        <taxon>Gunneridae</taxon>
        <taxon>Pentapetalae</taxon>
        <taxon>asterids</taxon>
        <taxon>lamiids</taxon>
        <taxon>Solanales</taxon>
        <taxon>Convolvulaceae</taxon>
        <taxon>Cuscuteae</taxon>
        <taxon>Cuscuta</taxon>
        <taxon>Cuscuta subgen. Cuscuta</taxon>
    </lineage>
</organism>
<proteinExistence type="predicted"/>
<keyword evidence="2" id="KW-1185">Reference proteome</keyword>
<evidence type="ECO:0000313" key="2">
    <source>
        <dbReference type="Proteomes" id="UP001152484"/>
    </source>
</evidence>
<gene>
    <name evidence="1" type="ORF">CEURO_LOCUS1359</name>
</gene>
<dbReference type="AlphaFoldDB" id="A0A9P1DX64"/>
<evidence type="ECO:0000313" key="1">
    <source>
        <dbReference type="EMBL" id="CAH9059069.1"/>
    </source>
</evidence>
<sequence>MDDITKMMTEQTLYVMDFHKPYLTAMVEKDYKGIGGGYKNEVFYFILFIHMDLSFWCVHINVKTGRVHGLTDINVTKSFVAEKEKVSSGAKTNVLSASVAG</sequence>
<name>A0A9P1DX64_CUSEU</name>
<dbReference type="Proteomes" id="UP001152484">
    <property type="component" value="Unassembled WGS sequence"/>
</dbReference>
<protein>
    <submittedName>
        <fullName evidence="1">Uncharacterized protein</fullName>
    </submittedName>
</protein>
<reference evidence="1" key="1">
    <citation type="submission" date="2022-07" db="EMBL/GenBank/DDBJ databases">
        <authorList>
            <person name="Macas J."/>
            <person name="Novak P."/>
            <person name="Neumann P."/>
        </authorList>
    </citation>
    <scope>NUCLEOTIDE SEQUENCE</scope>
</reference>
<accession>A0A9P1DX64</accession>
<comment type="caution">
    <text evidence="1">The sequence shown here is derived from an EMBL/GenBank/DDBJ whole genome shotgun (WGS) entry which is preliminary data.</text>
</comment>
<dbReference type="EMBL" id="CAMAPE010000004">
    <property type="protein sequence ID" value="CAH9059069.1"/>
    <property type="molecule type" value="Genomic_DNA"/>
</dbReference>